<evidence type="ECO:0000313" key="6">
    <source>
        <dbReference type="EMBL" id="QUB76590.1"/>
    </source>
</evidence>
<dbReference type="EC" id="3.2.1.18" evidence="3"/>
<gene>
    <name evidence="6" type="ORF">J5A58_12810</name>
</gene>
<evidence type="ECO:0000313" key="7">
    <source>
        <dbReference type="Proteomes" id="UP000682195"/>
    </source>
</evidence>
<dbReference type="CDD" id="cd15482">
    <property type="entry name" value="Sialidase_non-viral"/>
    <property type="match status" value="1"/>
</dbReference>
<evidence type="ECO:0000256" key="4">
    <source>
        <dbReference type="SAM" id="SignalP"/>
    </source>
</evidence>
<comment type="catalytic activity">
    <reaction evidence="1">
        <text>Hydrolysis of alpha-(2-&gt;3)-, alpha-(2-&gt;6)-, alpha-(2-&gt;8)- glycosidic linkages of terminal sialic acid residues in oligosaccharides, glycoproteins, glycolipids, colominic acid and synthetic substrates.</text>
        <dbReference type="EC" id="3.2.1.18"/>
    </reaction>
</comment>
<dbReference type="RefSeq" id="WP_211808460.1">
    <property type="nucleotide sequence ID" value="NZ_CP072362.1"/>
</dbReference>
<feature type="signal peptide" evidence="4">
    <location>
        <begin position="1"/>
        <end position="18"/>
    </location>
</feature>
<name>A0ABX7XT30_9BACT</name>
<dbReference type="InterPro" id="IPR011040">
    <property type="entry name" value="Sialidase"/>
</dbReference>
<dbReference type="SUPFAM" id="SSF50939">
    <property type="entry name" value="Sialidases"/>
    <property type="match status" value="1"/>
</dbReference>
<feature type="chain" id="PRO_5046563011" description="exo-alpha-sialidase" evidence="4">
    <location>
        <begin position="19"/>
        <end position="1052"/>
    </location>
</feature>
<organism evidence="6 7">
    <name type="scientific">Prevotella melaninogenica</name>
    <dbReference type="NCBI Taxonomy" id="28132"/>
    <lineage>
        <taxon>Bacteria</taxon>
        <taxon>Pseudomonadati</taxon>
        <taxon>Bacteroidota</taxon>
        <taxon>Bacteroidia</taxon>
        <taxon>Bacteroidales</taxon>
        <taxon>Prevotellaceae</taxon>
        <taxon>Prevotella</taxon>
    </lineage>
</organism>
<dbReference type="PANTHER" id="PTHR10628:SF30">
    <property type="entry name" value="EXO-ALPHA-SIALIDASE"/>
    <property type="match status" value="1"/>
</dbReference>
<keyword evidence="7" id="KW-1185">Reference proteome</keyword>
<dbReference type="Pfam" id="PF13088">
    <property type="entry name" value="BNR_2"/>
    <property type="match status" value="1"/>
</dbReference>
<reference evidence="6 7" key="1">
    <citation type="submission" date="2021-03" db="EMBL/GenBank/DDBJ databases">
        <title>Human Oral Microbial Genomes.</title>
        <authorList>
            <person name="Johnston C.D."/>
            <person name="Chen T."/>
            <person name="Dewhirst F.E."/>
        </authorList>
    </citation>
    <scope>NUCLEOTIDE SEQUENCE [LARGE SCALE GENOMIC DNA]</scope>
    <source>
        <strain evidence="6 7">F0054</strain>
    </source>
</reference>
<protein>
    <recommendedName>
        <fullName evidence="3">exo-alpha-sialidase</fullName>
        <ecNumber evidence="3">3.2.1.18</ecNumber>
    </recommendedName>
</protein>
<dbReference type="Proteomes" id="UP000682195">
    <property type="component" value="Chromosome 2"/>
</dbReference>
<evidence type="ECO:0000259" key="5">
    <source>
        <dbReference type="Pfam" id="PF13088"/>
    </source>
</evidence>
<comment type="similarity">
    <text evidence="2">Belongs to the glycosyl hydrolase 33 family.</text>
</comment>
<dbReference type="InterPro" id="IPR026856">
    <property type="entry name" value="Sialidase_fam"/>
</dbReference>
<evidence type="ECO:0000256" key="2">
    <source>
        <dbReference type="ARBA" id="ARBA00009348"/>
    </source>
</evidence>
<proteinExistence type="inferred from homology"/>
<dbReference type="EMBL" id="CP072362">
    <property type="protein sequence ID" value="QUB76590.1"/>
    <property type="molecule type" value="Genomic_DNA"/>
</dbReference>
<dbReference type="PANTHER" id="PTHR10628">
    <property type="entry name" value="SIALIDASE"/>
    <property type="match status" value="1"/>
</dbReference>
<feature type="domain" description="Sialidase" evidence="5">
    <location>
        <begin position="430"/>
        <end position="695"/>
    </location>
</feature>
<dbReference type="Gene3D" id="2.120.10.10">
    <property type="match status" value="1"/>
</dbReference>
<evidence type="ECO:0000256" key="1">
    <source>
        <dbReference type="ARBA" id="ARBA00000427"/>
    </source>
</evidence>
<sequence length="1052" mass="115302">MKRFIFIFLWSLTTVSWASKTSALPTVNNLDGQYGSVAKVNVQVPSSNFQVQSSLHPFVATTISGGQFAEGTRWYTLKFKNTTLAAAAADGTISEVAVMAGRADRTMPAQPDNQLWCFIGNETEGYRVYNKALGTSKVLVATEPATNAAEPTMEVLEGNQKCSKWWFAPSTNLSSPFTDPVYMQLKNADGYALNLSGQSGQICFWIGGKDNGSTVLIEPAYSTVLKPCTLDPDNATFYRQDKKTMGQKWNTYLISNYTDPVVTLANADGKNNIGFNNTTSPKTIIIASVNSQNYTLSVEKGYIITGYSFTFKGGSGNTTVKDVTTSKSETADAATVKTFSVTGLTHQSVPFQVLTDFAHVQNLTVNIAPASVEILKQQLADNAKYQTAVVFDNTQSHFGYRIPALGQDSNGKLFVAVDLRRTGSDIGMGNGHNDIVMKTSNDHGATWGVNYTTIAAGDQTQDHSSKQWTYSFGDPSIVVDCNNPQNVLVMCVGGHTSFFASKYEEPQHVVRLLSTDGGQTWKKDSLTYQIYNLTKNSVGGQTYGLFLTSGKIMQSRYIKQGAYNRLYIAYPTNNTKQNATFVIYSDDFGITWKLLGGDMQLPSSGADESKVEELPDGSVLVSVRNRGSNTRGYSLFTYTDIAKGEGRWEFQTNATAMNNAVNAVNGEILIVPARRKADGKQLFVALQSITLSKAREKVGVYFKELTDYNSYASAEALAADWQKGMQVSLMGSCYTGMELLTNDKIGYVYEEDAPGGIGGYNIMFKQIPLEDLTNGKYAVDRSADRTPYVKQAAEVLRKRVQKYKEANGKYVGMLNIEGLSAVETALGDAETAVEQAEAMPNAQAIYVAQEKLSEAYDVLFNGVERVKIENGKWYRLKNKLKTNVMLSSDGNILRPAPVNETTVDPALLFQFCRTDEDSWTLKNAKNKVFAKVTPITNTSVSVTANREEAGKYNVVSTIEGLSYLQCLNPTRPAQPALHADNNGKIVAWTITSDASQWFVEPVDYSEDTNGIKSLTPAKVATQEVYNLNGQRIFNLSQQKGGVYIVNGKKVVR</sequence>
<accession>A0ABX7XT30</accession>
<evidence type="ECO:0000256" key="3">
    <source>
        <dbReference type="ARBA" id="ARBA00012733"/>
    </source>
</evidence>
<dbReference type="InterPro" id="IPR036278">
    <property type="entry name" value="Sialidase_sf"/>
</dbReference>
<keyword evidence="4" id="KW-0732">Signal</keyword>